<evidence type="ECO:0000313" key="1">
    <source>
        <dbReference type="EMBL" id="KAJ9087633.1"/>
    </source>
</evidence>
<protein>
    <submittedName>
        <fullName evidence="1">Uncharacterized protein</fullName>
    </submittedName>
</protein>
<name>A0ACC2ULC5_9FUNG</name>
<gene>
    <name evidence="1" type="ORF">DSO57_1031210</name>
</gene>
<reference evidence="1" key="1">
    <citation type="submission" date="2022-04" db="EMBL/GenBank/DDBJ databases">
        <title>Genome of the entomopathogenic fungus Entomophthora muscae.</title>
        <authorList>
            <person name="Elya C."/>
            <person name="Lovett B.R."/>
            <person name="Lee E."/>
            <person name="Macias A.M."/>
            <person name="Hajek A.E."/>
            <person name="De Bivort B.L."/>
            <person name="Kasson M.T."/>
            <person name="De Fine Licht H.H."/>
            <person name="Stajich J.E."/>
        </authorList>
    </citation>
    <scope>NUCLEOTIDE SEQUENCE</scope>
    <source>
        <strain evidence="1">Berkeley</strain>
    </source>
</reference>
<sequence>MLALENPTPTTDWQNSSPNNAHQKESLAHGWFKYPSGHWGRKFHYDHFFTPPPAELLLVRPYSSFYLLTYVMGYYMLGCFGSMLGRFAYLGHLGHLAMITVPIGSVIAGLNLGALAHQIGNFFPVKWVPDTAGIIGAQDIFQNKVICEDMSSIASEEPGLNRTMIIAQQ</sequence>
<keyword evidence="2" id="KW-1185">Reference proteome</keyword>
<comment type="caution">
    <text evidence="1">The sequence shown here is derived from an EMBL/GenBank/DDBJ whole genome shotgun (WGS) entry which is preliminary data.</text>
</comment>
<dbReference type="Proteomes" id="UP001165960">
    <property type="component" value="Unassembled WGS sequence"/>
</dbReference>
<proteinExistence type="predicted"/>
<dbReference type="EMBL" id="QTSX02000222">
    <property type="protein sequence ID" value="KAJ9087633.1"/>
    <property type="molecule type" value="Genomic_DNA"/>
</dbReference>
<evidence type="ECO:0000313" key="2">
    <source>
        <dbReference type="Proteomes" id="UP001165960"/>
    </source>
</evidence>
<accession>A0ACC2ULC5</accession>
<organism evidence="1 2">
    <name type="scientific">Entomophthora muscae</name>
    <dbReference type="NCBI Taxonomy" id="34485"/>
    <lineage>
        <taxon>Eukaryota</taxon>
        <taxon>Fungi</taxon>
        <taxon>Fungi incertae sedis</taxon>
        <taxon>Zoopagomycota</taxon>
        <taxon>Entomophthoromycotina</taxon>
        <taxon>Entomophthoromycetes</taxon>
        <taxon>Entomophthorales</taxon>
        <taxon>Entomophthoraceae</taxon>
        <taxon>Entomophthora</taxon>
    </lineage>
</organism>